<evidence type="ECO:0000256" key="1">
    <source>
        <dbReference type="SAM" id="MobiDB-lite"/>
    </source>
</evidence>
<proteinExistence type="predicted"/>
<protein>
    <submittedName>
        <fullName evidence="2">Uncharacterized protein</fullName>
    </submittedName>
</protein>
<feature type="compositionally biased region" description="Polar residues" evidence="1">
    <location>
        <begin position="52"/>
        <end position="62"/>
    </location>
</feature>
<name>A0A2W5CYG9_9CORY</name>
<organism evidence="2 3">
    <name type="scientific">Corynebacterium urealyticum</name>
    <dbReference type="NCBI Taxonomy" id="43771"/>
    <lineage>
        <taxon>Bacteria</taxon>
        <taxon>Bacillati</taxon>
        <taxon>Actinomycetota</taxon>
        <taxon>Actinomycetes</taxon>
        <taxon>Mycobacteriales</taxon>
        <taxon>Corynebacteriaceae</taxon>
        <taxon>Corynebacterium</taxon>
    </lineage>
</organism>
<dbReference type="AlphaFoldDB" id="A0A2W5CYG9"/>
<reference evidence="2 3" key="1">
    <citation type="submission" date="2017-11" db="EMBL/GenBank/DDBJ databases">
        <title>Infants hospitalized years apart are colonized by the same room-sourced microbial strains.</title>
        <authorList>
            <person name="Brooks B."/>
            <person name="Olm M.R."/>
            <person name="Firek B.A."/>
            <person name="Baker R."/>
            <person name="Thomas B.C."/>
            <person name="Morowitz M.J."/>
            <person name="Banfield J.F."/>
        </authorList>
    </citation>
    <scope>NUCLEOTIDE SEQUENCE [LARGE SCALE GENOMIC DNA]</scope>
    <source>
        <strain evidence="2">S2_012_000_R3_87</strain>
    </source>
</reference>
<accession>A0A2W5CYG9</accession>
<feature type="region of interest" description="Disordered" evidence="1">
    <location>
        <begin position="34"/>
        <end position="62"/>
    </location>
</feature>
<gene>
    <name evidence="2" type="ORF">DI609_07345</name>
</gene>
<evidence type="ECO:0000313" key="3">
    <source>
        <dbReference type="Proteomes" id="UP000249451"/>
    </source>
</evidence>
<evidence type="ECO:0000313" key="2">
    <source>
        <dbReference type="EMBL" id="PZO99921.1"/>
    </source>
</evidence>
<dbReference type="EMBL" id="QFNY01000163">
    <property type="protein sequence ID" value="PZO99921.1"/>
    <property type="molecule type" value="Genomic_DNA"/>
</dbReference>
<dbReference type="Proteomes" id="UP000249451">
    <property type="component" value="Unassembled WGS sequence"/>
</dbReference>
<sequence length="62" mass="6537">MAKIKSDFFGVVYARKKNGELVKLRAGDTVPSGVEVRDDLHAPTAAKGGTRAKSSTADSDTD</sequence>
<comment type="caution">
    <text evidence="2">The sequence shown here is derived from an EMBL/GenBank/DDBJ whole genome shotgun (WGS) entry which is preliminary data.</text>
</comment>